<sequence length="186" mass="20383">MYPSYTSRFEGSSWPNSIAGPSSSHGGTASSSHSSAPSSIDYYQQPSTSNAYYHSVNPSLRLTTPYYGTQQCYGSSAPFNSQAAVAAAAAAAATQCCPTNPSPSSNNSPYNVTSYAQYATRYFHHHQQQQHHHNYAHLPSQNLTTPSSVSSAFLPDSLPWRYSQSEYISKYCKLIIVIFHESHLLL</sequence>
<evidence type="ECO:0000313" key="4">
    <source>
        <dbReference type="WBParaSite" id="EVEC_0000024401-mRNA-1"/>
    </source>
</evidence>
<dbReference type="AlphaFoldDB" id="A0A0N4USW0"/>
<accession>A0A0N4USW0</accession>
<reference evidence="4" key="1">
    <citation type="submission" date="2017-02" db="UniProtKB">
        <authorList>
            <consortium name="WormBaseParasite"/>
        </authorList>
    </citation>
    <scope>IDENTIFICATION</scope>
</reference>
<keyword evidence="3" id="KW-1185">Reference proteome</keyword>
<dbReference type="WBParaSite" id="EVEC_0000024401-mRNA-1">
    <property type="protein sequence ID" value="EVEC_0000024401-mRNA-1"/>
    <property type="gene ID" value="EVEC_0000024401"/>
</dbReference>
<evidence type="ECO:0000256" key="1">
    <source>
        <dbReference type="SAM" id="MobiDB-lite"/>
    </source>
</evidence>
<proteinExistence type="predicted"/>
<evidence type="ECO:0000313" key="2">
    <source>
        <dbReference type="EMBL" id="VDD85032.1"/>
    </source>
</evidence>
<dbReference type="EMBL" id="UXUI01000117">
    <property type="protein sequence ID" value="VDD85032.1"/>
    <property type="molecule type" value="Genomic_DNA"/>
</dbReference>
<reference evidence="2 3" key="2">
    <citation type="submission" date="2018-10" db="EMBL/GenBank/DDBJ databases">
        <authorList>
            <consortium name="Pathogen Informatics"/>
        </authorList>
    </citation>
    <scope>NUCLEOTIDE SEQUENCE [LARGE SCALE GENOMIC DNA]</scope>
</reference>
<protein>
    <submittedName>
        <fullName evidence="4">Homeobox protein abdominal-B</fullName>
    </submittedName>
</protein>
<dbReference type="Proteomes" id="UP000274131">
    <property type="component" value="Unassembled WGS sequence"/>
</dbReference>
<organism evidence="4">
    <name type="scientific">Enterobius vermicularis</name>
    <name type="common">Human pinworm</name>
    <dbReference type="NCBI Taxonomy" id="51028"/>
    <lineage>
        <taxon>Eukaryota</taxon>
        <taxon>Metazoa</taxon>
        <taxon>Ecdysozoa</taxon>
        <taxon>Nematoda</taxon>
        <taxon>Chromadorea</taxon>
        <taxon>Rhabditida</taxon>
        <taxon>Spirurina</taxon>
        <taxon>Oxyuridomorpha</taxon>
        <taxon>Oxyuroidea</taxon>
        <taxon>Oxyuridae</taxon>
        <taxon>Enterobius</taxon>
    </lineage>
</organism>
<feature type="compositionally biased region" description="Polar residues" evidence="1">
    <location>
        <begin position="1"/>
        <end position="16"/>
    </location>
</feature>
<name>A0A0N4USW0_ENTVE</name>
<feature type="region of interest" description="Disordered" evidence="1">
    <location>
        <begin position="1"/>
        <end position="41"/>
    </location>
</feature>
<gene>
    <name evidence="2" type="ORF">EVEC_LOCUS175</name>
</gene>
<evidence type="ECO:0000313" key="3">
    <source>
        <dbReference type="Proteomes" id="UP000274131"/>
    </source>
</evidence>
<feature type="compositionally biased region" description="Low complexity" evidence="1">
    <location>
        <begin position="19"/>
        <end position="39"/>
    </location>
</feature>